<dbReference type="PROSITE" id="PS50222">
    <property type="entry name" value="EF_HAND_2"/>
    <property type="match status" value="2"/>
</dbReference>
<accession>A0ABP5FFS1</accession>
<dbReference type="SUPFAM" id="SSF47473">
    <property type="entry name" value="EF-hand"/>
    <property type="match status" value="1"/>
</dbReference>
<keyword evidence="4" id="KW-1185">Reference proteome</keyword>
<gene>
    <name evidence="3" type="ORF">GCM10009839_25160</name>
</gene>
<dbReference type="Pfam" id="PF06772">
    <property type="entry name" value="LtrA"/>
    <property type="match status" value="2"/>
</dbReference>
<feature type="transmembrane region" description="Helical" evidence="1">
    <location>
        <begin position="543"/>
        <end position="563"/>
    </location>
</feature>
<feature type="transmembrane region" description="Helical" evidence="1">
    <location>
        <begin position="663"/>
        <end position="685"/>
    </location>
</feature>
<organism evidence="3 4">
    <name type="scientific">Catenulispora yoronensis</name>
    <dbReference type="NCBI Taxonomy" id="450799"/>
    <lineage>
        <taxon>Bacteria</taxon>
        <taxon>Bacillati</taxon>
        <taxon>Actinomycetota</taxon>
        <taxon>Actinomycetes</taxon>
        <taxon>Catenulisporales</taxon>
        <taxon>Catenulisporaceae</taxon>
        <taxon>Catenulispora</taxon>
    </lineage>
</organism>
<dbReference type="InterPro" id="IPR010640">
    <property type="entry name" value="Low_temperature_requirement_A"/>
</dbReference>
<feature type="transmembrane region" description="Helical" evidence="1">
    <location>
        <begin position="781"/>
        <end position="814"/>
    </location>
</feature>
<feature type="transmembrane region" description="Helical" evidence="1">
    <location>
        <begin position="366"/>
        <end position="394"/>
    </location>
</feature>
<protein>
    <recommendedName>
        <fullName evidence="2">EF-hand domain-containing protein</fullName>
    </recommendedName>
</protein>
<feature type="transmembrane region" description="Helical" evidence="1">
    <location>
        <begin position="575"/>
        <end position="595"/>
    </location>
</feature>
<name>A0ABP5FFS1_9ACTN</name>
<dbReference type="CDD" id="cd00051">
    <property type="entry name" value="EFh"/>
    <property type="match status" value="1"/>
</dbReference>
<dbReference type="Gene3D" id="1.10.238.10">
    <property type="entry name" value="EF-hand"/>
    <property type="match status" value="1"/>
</dbReference>
<dbReference type="PANTHER" id="PTHR36840">
    <property type="entry name" value="BLL5714 PROTEIN"/>
    <property type="match status" value="1"/>
</dbReference>
<sequence length="1019" mass="108386">MGTGRLWPLPRRDAEDRSDPVELLVDITFVLALSQAVSLLRLEPGAGGVLRTIAALFIVIRAWEESVSAVTMGSVTAAPLKLLMIVQTGLFLALAICVPEAFSDITGGLDGPVVFATVFTLNCVCGAAQWFAAHAGDPRQRGNLLFVFAAYVGEAALIWWAVCVHGSAKTLLMLAAPIFFTAFMWATTLPVYDRLRFGLVEGWQIYGFRALSERYLAAYTVACCLSLELLEQVGQSQRISPAMLTVVGAALLTAYLLYRLYEPLIEPARFTLDARNLDVGLGRKLLMDGGYHFGHLLMCGGLAVGAGALRSVLVAVASVDGGVTAPIGMVPLAGLYGGIAAVLLGQAGFSFVAIWKADPLRLVTPLLLLVAIVPLSGTPVLVAPLVLVGLLVVVAGLDQHRAVHAARAVRTARVEALTAGPAGLTAAQSVRARLRPRRWRPTIQFADGDHELSGFELLFDIMVAFAFAQCDVVVLRDQSPEGALRALLVLAMLWGCWMTFVWAGNTADANVGTLRTLHVCALSGMVFLGLALPMAFVRPGFSMRAALYLGAYVLIRVCSAIALRTLLGRTAGRRPLIVAGAPVVTALLIALATQVPRADRVGLWIAALACEVLATLAFMRGWRTVAPGHLAERFAFIVIIGLDMSMGGMGQQLNGEAVALPQLLLIGMALISCTIMWWLYFDLLARYAEHRLHRTMRSVHHRIVHGHYNAAHLVLLAGMVAFGFGLRAIARDLATGSGGGLGPPLPPLLAIALGAGVAVFALGICGMWLMLGRRPRRGWAAVVVGCLVAIPVAVGAPALVALAGFVVLGLLLVVDESLSSTARAERGALRSALAEGHGESPTAAGEPVAASNAEDVSTVDLGRWFQTRFRLLDVNGDGVISWADFTDLLHRMANDPATSDEETLQRAETRFRALWNSMREAMDLDDDNIITREEYIAFMTAMAAARLPAEDGAPNPWSAQPTASRLPVSRSAAYRRGGGHPLLVGSGLTDLIESELALLADPSRSDDTDVFSAEAASVG</sequence>
<dbReference type="EMBL" id="BAAAQN010000011">
    <property type="protein sequence ID" value="GAA2025852.1"/>
    <property type="molecule type" value="Genomic_DNA"/>
</dbReference>
<feature type="transmembrane region" description="Helical" evidence="1">
    <location>
        <begin position="174"/>
        <end position="192"/>
    </location>
</feature>
<feature type="transmembrane region" description="Helical" evidence="1">
    <location>
        <begin position="706"/>
        <end position="729"/>
    </location>
</feature>
<feature type="transmembrane region" description="Helical" evidence="1">
    <location>
        <begin position="333"/>
        <end position="354"/>
    </location>
</feature>
<keyword evidence="1" id="KW-0472">Membrane</keyword>
<keyword evidence="1" id="KW-0812">Transmembrane</keyword>
<dbReference type="InterPro" id="IPR002048">
    <property type="entry name" value="EF_hand_dom"/>
</dbReference>
<reference evidence="4" key="1">
    <citation type="journal article" date="2019" name="Int. J. Syst. Evol. Microbiol.">
        <title>The Global Catalogue of Microorganisms (GCM) 10K type strain sequencing project: providing services to taxonomists for standard genome sequencing and annotation.</title>
        <authorList>
            <consortium name="The Broad Institute Genomics Platform"/>
            <consortium name="The Broad Institute Genome Sequencing Center for Infectious Disease"/>
            <person name="Wu L."/>
            <person name="Ma J."/>
        </authorList>
    </citation>
    <scope>NUCLEOTIDE SEQUENCE [LARGE SCALE GENOMIC DNA]</scope>
    <source>
        <strain evidence="4">JCM 16014</strain>
    </source>
</reference>
<proteinExistence type="predicted"/>
<keyword evidence="1" id="KW-1133">Transmembrane helix</keyword>
<feature type="transmembrane region" description="Helical" evidence="1">
    <location>
        <begin position="516"/>
        <end position="537"/>
    </location>
</feature>
<dbReference type="Pfam" id="PF13499">
    <property type="entry name" value="EF-hand_7"/>
    <property type="match status" value="1"/>
</dbReference>
<feature type="transmembrane region" description="Helical" evidence="1">
    <location>
        <begin position="83"/>
        <end position="102"/>
    </location>
</feature>
<dbReference type="InterPro" id="IPR011992">
    <property type="entry name" value="EF-hand-dom_pair"/>
</dbReference>
<feature type="transmembrane region" description="Helical" evidence="1">
    <location>
        <begin position="242"/>
        <end position="261"/>
    </location>
</feature>
<dbReference type="InterPro" id="IPR018247">
    <property type="entry name" value="EF_Hand_1_Ca_BS"/>
</dbReference>
<dbReference type="SMART" id="SM00054">
    <property type="entry name" value="EFh"/>
    <property type="match status" value="2"/>
</dbReference>
<dbReference type="PROSITE" id="PS00018">
    <property type="entry name" value="EF_HAND_1"/>
    <property type="match status" value="2"/>
</dbReference>
<feature type="transmembrane region" description="Helical" evidence="1">
    <location>
        <begin position="634"/>
        <end position="651"/>
    </location>
</feature>
<feature type="transmembrane region" description="Helical" evidence="1">
    <location>
        <begin position="114"/>
        <end position="132"/>
    </location>
</feature>
<comment type="caution">
    <text evidence="3">The sequence shown here is derived from an EMBL/GenBank/DDBJ whole genome shotgun (WGS) entry which is preliminary data.</text>
</comment>
<feature type="transmembrane region" description="Helical" evidence="1">
    <location>
        <begin position="601"/>
        <end position="622"/>
    </location>
</feature>
<feature type="transmembrane region" description="Helical" evidence="1">
    <location>
        <begin position="144"/>
        <end position="162"/>
    </location>
</feature>
<evidence type="ECO:0000313" key="4">
    <source>
        <dbReference type="Proteomes" id="UP001500751"/>
    </source>
</evidence>
<dbReference type="Proteomes" id="UP001500751">
    <property type="component" value="Unassembled WGS sequence"/>
</dbReference>
<feature type="domain" description="EF-hand" evidence="2">
    <location>
        <begin position="860"/>
        <end position="895"/>
    </location>
</feature>
<feature type="domain" description="EF-hand" evidence="2">
    <location>
        <begin position="920"/>
        <end position="945"/>
    </location>
</feature>
<evidence type="ECO:0000313" key="3">
    <source>
        <dbReference type="EMBL" id="GAA2025852.1"/>
    </source>
</evidence>
<feature type="transmembrane region" description="Helical" evidence="1">
    <location>
        <begin position="483"/>
        <end position="504"/>
    </location>
</feature>
<feature type="transmembrane region" description="Helical" evidence="1">
    <location>
        <begin position="749"/>
        <end position="769"/>
    </location>
</feature>
<feature type="transmembrane region" description="Helical" evidence="1">
    <location>
        <begin position="293"/>
        <end position="313"/>
    </location>
</feature>
<evidence type="ECO:0000256" key="1">
    <source>
        <dbReference type="SAM" id="Phobius"/>
    </source>
</evidence>
<evidence type="ECO:0000259" key="2">
    <source>
        <dbReference type="PROSITE" id="PS50222"/>
    </source>
</evidence>
<dbReference type="PANTHER" id="PTHR36840:SF1">
    <property type="entry name" value="BLL5714 PROTEIN"/>
    <property type="match status" value="1"/>
</dbReference>